<comment type="caution">
    <text evidence="2">The sequence shown here is derived from an EMBL/GenBank/DDBJ whole genome shotgun (WGS) entry which is preliminary data.</text>
</comment>
<keyword evidence="3" id="KW-1185">Reference proteome</keyword>
<dbReference type="Pfam" id="PF12671">
    <property type="entry name" value="Amidase_6"/>
    <property type="match status" value="1"/>
</dbReference>
<evidence type="ECO:0000259" key="1">
    <source>
        <dbReference type="Pfam" id="PF12671"/>
    </source>
</evidence>
<sequence length="263" mass="30796">MIPVKRETRLLSVKENRTGNLADVAALISVRNVYSIQDRCLEEEKEEWAYFRLQTVRGGWKIFSLSMGEKPRTGGQNQMITVSPRLDSPMQTRSISQQGYRRDLAVRYADIHWNSPNPQYRYFSEDNCTNFISQCVHAGGIPMEVSNNPGKGWWYQRRGGRGDRWSYSWTVAHSFYLYLKRQRSDGLRAIQMESPEQLDLGDVICYDWEGDGRWNHNVIVTRFDPNGAPLVNAHTINSRHRYWEYKDSSAWTPRTKYAFFHIL</sequence>
<evidence type="ECO:0000313" key="2">
    <source>
        <dbReference type="EMBL" id="MBA4493423.1"/>
    </source>
</evidence>
<organism evidence="2 3">
    <name type="scientific">Paenactinomyces guangxiensis</name>
    <dbReference type="NCBI Taxonomy" id="1490290"/>
    <lineage>
        <taxon>Bacteria</taxon>
        <taxon>Bacillati</taxon>
        <taxon>Bacillota</taxon>
        <taxon>Bacilli</taxon>
        <taxon>Bacillales</taxon>
        <taxon>Thermoactinomycetaceae</taxon>
        <taxon>Paenactinomyces</taxon>
    </lineage>
</organism>
<dbReference type="AlphaFoldDB" id="A0A7W1WP88"/>
<feature type="domain" description="Putative amidase" evidence="1">
    <location>
        <begin position="100"/>
        <end position="250"/>
    </location>
</feature>
<accession>A0A7W1WP88</accession>
<name>A0A7W1WP88_9BACL</name>
<dbReference type="PANTHER" id="PTHR40032:SF1">
    <property type="entry name" value="EXPORTED PROTEIN"/>
    <property type="match status" value="1"/>
</dbReference>
<protein>
    <submittedName>
        <fullName evidence="2">Amidase domain-containing protein</fullName>
    </submittedName>
</protein>
<gene>
    <name evidence="2" type="ORF">H1191_03775</name>
</gene>
<dbReference type="EMBL" id="JACEIQ010000002">
    <property type="protein sequence ID" value="MBA4493423.1"/>
    <property type="molecule type" value="Genomic_DNA"/>
</dbReference>
<evidence type="ECO:0000313" key="3">
    <source>
        <dbReference type="Proteomes" id="UP000535491"/>
    </source>
</evidence>
<dbReference type="InterPro" id="IPR024301">
    <property type="entry name" value="Amidase_6"/>
</dbReference>
<proteinExistence type="predicted"/>
<reference evidence="2 3" key="1">
    <citation type="submission" date="2020-07" db="EMBL/GenBank/DDBJ databases">
        <authorList>
            <person name="Feng H."/>
        </authorList>
    </citation>
    <scope>NUCLEOTIDE SEQUENCE [LARGE SCALE GENOMIC DNA]</scope>
    <source>
        <strain evidence="3">s-10</strain>
    </source>
</reference>
<dbReference type="PANTHER" id="PTHR40032">
    <property type="entry name" value="EXPORTED PROTEIN-RELATED"/>
    <property type="match status" value="1"/>
</dbReference>
<dbReference type="Proteomes" id="UP000535491">
    <property type="component" value="Unassembled WGS sequence"/>
</dbReference>